<proteinExistence type="predicted"/>
<sequence>MILEYDLRIGMKVPVRQNLFIRITEFRLTKLLQSSVSTKRKQMRSFSSYS</sequence>
<dbReference type="AlphaFoldDB" id="A0A828Z823"/>
<protein>
    <submittedName>
        <fullName evidence="1">Uncharacterized protein</fullName>
    </submittedName>
</protein>
<reference evidence="1 2" key="1">
    <citation type="submission" date="2012-10" db="EMBL/GenBank/DDBJ databases">
        <authorList>
            <person name="Harkins D.M."/>
            <person name="Durkin A.S."/>
            <person name="Brinkac L.M."/>
            <person name="Haft D.H."/>
            <person name="Selengut J.D."/>
            <person name="Sanka R."/>
            <person name="DePew J."/>
            <person name="Purushe J."/>
            <person name="Whelen A.C."/>
            <person name="Vinetz J.M."/>
            <person name="Sutton G.G."/>
            <person name="Nierman W.C."/>
            <person name="Fouts D.E."/>
        </authorList>
    </citation>
    <scope>NUCLEOTIDE SEQUENCE [LARGE SCALE GENOMIC DNA]</scope>
    <source>
        <strain evidence="1 2">2006001853</strain>
    </source>
</reference>
<evidence type="ECO:0000313" key="1">
    <source>
        <dbReference type="EMBL" id="EKR66017.1"/>
    </source>
</evidence>
<organism evidence="1 2">
    <name type="scientific">Leptospira weilii str. 2006001853</name>
    <dbReference type="NCBI Taxonomy" id="1001589"/>
    <lineage>
        <taxon>Bacteria</taxon>
        <taxon>Pseudomonadati</taxon>
        <taxon>Spirochaetota</taxon>
        <taxon>Spirochaetia</taxon>
        <taxon>Leptospirales</taxon>
        <taxon>Leptospiraceae</taxon>
        <taxon>Leptospira</taxon>
    </lineage>
</organism>
<comment type="caution">
    <text evidence="1">The sequence shown here is derived from an EMBL/GenBank/DDBJ whole genome shotgun (WGS) entry which is preliminary data.</text>
</comment>
<dbReference type="Proteomes" id="UP000001338">
    <property type="component" value="Unassembled WGS sequence"/>
</dbReference>
<name>A0A828Z823_9LEPT</name>
<gene>
    <name evidence="1" type="ORF">LEP1GSC036_0644</name>
</gene>
<dbReference type="EMBL" id="AFLV02000009">
    <property type="protein sequence ID" value="EKR66017.1"/>
    <property type="molecule type" value="Genomic_DNA"/>
</dbReference>
<accession>A0A828Z823</accession>
<evidence type="ECO:0000313" key="2">
    <source>
        <dbReference type="Proteomes" id="UP000001338"/>
    </source>
</evidence>